<feature type="domain" description="Fibrinogen C-terminal" evidence="1">
    <location>
        <begin position="105"/>
        <end position="324"/>
    </location>
</feature>
<dbReference type="InterPro" id="IPR050373">
    <property type="entry name" value="Fibrinogen_C-term_domain"/>
</dbReference>
<sequence>MQNYHSVNLFIFFGVGVTSLEIKRFSIEKNATDISDGFNVFQSHVSAKSRIDCTLQCSVINQCCVARYEDDTQKCMMNSKCYPSKEPSNGISTIQRLEPPKCHSLESSLQLLDCSDLPEIASSGVYTIYPENSAALKVYCEKTDDSVGWTVVQRRVDGKVYFYRDWESYKNGFGDISGEFWLGNENLHILTSSRPYMVRFDLVDLSNEKAYATYSEFSVQNETSNYRLHISGYGGTAGNSMTDYRWNSLNGRMFTTKDRDNDIRDGDNSATKFTRSGFWHGNGLNGNINGLYQYGGNRNHRMTWRTWRWTTLIRSTRMMIKPTC</sequence>
<keyword evidence="3" id="KW-1185">Reference proteome</keyword>
<dbReference type="CDD" id="cd00087">
    <property type="entry name" value="FReD"/>
    <property type="match status" value="1"/>
</dbReference>
<reference evidence="2" key="1">
    <citation type="submission" date="2018-11" db="EMBL/GenBank/DDBJ databases">
        <authorList>
            <person name="Alioto T."/>
            <person name="Alioto T."/>
        </authorList>
    </citation>
    <scope>NUCLEOTIDE SEQUENCE</scope>
</reference>
<dbReference type="OrthoDB" id="7735550at2759"/>
<dbReference type="PANTHER" id="PTHR19143">
    <property type="entry name" value="FIBRINOGEN/TENASCIN/ANGIOPOEITIN"/>
    <property type="match status" value="1"/>
</dbReference>
<dbReference type="EMBL" id="UYJE01002825">
    <property type="protein sequence ID" value="VDI14026.1"/>
    <property type="molecule type" value="Genomic_DNA"/>
</dbReference>
<proteinExistence type="predicted"/>
<dbReference type="PANTHER" id="PTHR19143:SF458">
    <property type="entry name" value="FIBRINOGEN C-TERMINAL DOMAIN-CONTAINING PROTEIN-RELATED"/>
    <property type="match status" value="1"/>
</dbReference>
<comment type="caution">
    <text evidence="2">The sequence shown here is derived from an EMBL/GenBank/DDBJ whole genome shotgun (WGS) entry which is preliminary data.</text>
</comment>
<dbReference type="Pfam" id="PF00147">
    <property type="entry name" value="Fibrinogen_C"/>
    <property type="match status" value="1"/>
</dbReference>
<accession>A0A8B6D3M2</accession>
<name>A0A8B6D3M2_MYTGA</name>
<dbReference type="SUPFAM" id="SSF56496">
    <property type="entry name" value="Fibrinogen C-terminal domain-like"/>
    <property type="match status" value="1"/>
</dbReference>
<dbReference type="InterPro" id="IPR002181">
    <property type="entry name" value="Fibrinogen_a/b/g_C_dom"/>
</dbReference>
<dbReference type="AlphaFoldDB" id="A0A8B6D3M2"/>
<dbReference type="Proteomes" id="UP000596742">
    <property type="component" value="Unassembled WGS sequence"/>
</dbReference>
<organism evidence="2 3">
    <name type="scientific">Mytilus galloprovincialis</name>
    <name type="common">Mediterranean mussel</name>
    <dbReference type="NCBI Taxonomy" id="29158"/>
    <lineage>
        <taxon>Eukaryota</taxon>
        <taxon>Metazoa</taxon>
        <taxon>Spiralia</taxon>
        <taxon>Lophotrochozoa</taxon>
        <taxon>Mollusca</taxon>
        <taxon>Bivalvia</taxon>
        <taxon>Autobranchia</taxon>
        <taxon>Pteriomorphia</taxon>
        <taxon>Mytilida</taxon>
        <taxon>Mytiloidea</taxon>
        <taxon>Mytilidae</taxon>
        <taxon>Mytilinae</taxon>
        <taxon>Mytilus</taxon>
    </lineage>
</organism>
<dbReference type="GO" id="GO:0005615">
    <property type="term" value="C:extracellular space"/>
    <property type="evidence" value="ECO:0007669"/>
    <property type="project" value="TreeGrafter"/>
</dbReference>
<dbReference type="SMART" id="SM00186">
    <property type="entry name" value="FBG"/>
    <property type="match status" value="1"/>
</dbReference>
<dbReference type="Gene3D" id="3.90.215.10">
    <property type="entry name" value="Gamma Fibrinogen, chain A, domain 1"/>
    <property type="match status" value="1"/>
</dbReference>
<gene>
    <name evidence="2" type="ORF">MGAL_10B040247</name>
</gene>
<evidence type="ECO:0000313" key="2">
    <source>
        <dbReference type="EMBL" id="VDI14026.1"/>
    </source>
</evidence>
<protein>
    <recommendedName>
        <fullName evidence="1">Fibrinogen C-terminal domain-containing protein</fullName>
    </recommendedName>
</protein>
<evidence type="ECO:0000313" key="3">
    <source>
        <dbReference type="Proteomes" id="UP000596742"/>
    </source>
</evidence>
<dbReference type="InterPro" id="IPR014716">
    <property type="entry name" value="Fibrinogen_a/b/g_C_1"/>
</dbReference>
<dbReference type="InterPro" id="IPR036056">
    <property type="entry name" value="Fibrinogen-like_C"/>
</dbReference>
<evidence type="ECO:0000259" key="1">
    <source>
        <dbReference type="PROSITE" id="PS51406"/>
    </source>
</evidence>
<dbReference type="PROSITE" id="PS51406">
    <property type="entry name" value="FIBRINOGEN_C_2"/>
    <property type="match status" value="1"/>
</dbReference>